<evidence type="ECO:0000256" key="2">
    <source>
        <dbReference type="ARBA" id="ARBA00022908"/>
    </source>
</evidence>
<proteinExistence type="inferred from homology"/>
<keyword evidence="2" id="KW-0229">DNA integration</keyword>
<dbReference type="GO" id="GO:0015074">
    <property type="term" value="P:DNA integration"/>
    <property type="evidence" value="ECO:0007669"/>
    <property type="project" value="UniProtKB-KW"/>
</dbReference>
<name>A0A5M8RL15_9BACI</name>
<evidence type="ECO:0000256" key="3">
    <source>
        <dbReference type="ARBA" id="ARBA00023125"/>
    </source>
</evidence>
<dbReference type="Pfam" id="PF00589">
    <property type="entry name" value="Phage_integrase"/>
    <property type="match status" value="1"/>
</dbReference>
<protein>
    <submittedName>
        <fullName evidence="8">Site-specific integrase</fullName>
    </submittedName>
</protein>
<evidence type="ECO:0000313" key="8">
    <source>
        <dbReference type="EMBL" id="KAA6447554.1"/>
    </source>
</evidence>
<accession>A0A5M8RL15</accession>
<evidence type="ECO:0000313" key="9">
    <source>
        <dbReference type="Proteomes" id="UP000324326"/>
    </source>
</evidence>
<reference evidence="8 9" key="1">
    <citation type="submission" date="2018-08" db="EMBL/GenBank/DDBJ databases">
        <title>Bacillus phenotypic plasticity.</title>
        <authorList>
            <person name="Hurtado E."/>
        </authorList>
    </citation>
    <scope>NUCLEOTIDE SEQUENCE [LARGE SCALE GENOMIC DNA]</scope>
    <source>
        <strain evidence="8 9">427</strain>
    </source>
</reference>
<dbReference type="Gene3D" id="1.10.443.10">
    <property type="entry name" value="Intergrase catalytic core"/>
    <property type="match status" value="1"/>
</dbReference>
<dbReference type="InterPro" id="IPR013762">
    <property type="entry name" value="Integrase-like_cat_sf"/>
</dbReference>
<evidence type="ECO:0000259" key="7">
    <source>
        <dbReference type="PROSITE" id="PS51900"/>
    </source>
</evidence>
<dbReference type="PROSITE" id="PS51900">
    <property type="entry name" value="CB"/>
    <property type="match status" value="1"/>
</dbReference>
<evidence type="ECO:0000256" key="5">
    <source>
        <dbReference type="PROSITE-ProRule" id="PRU01248"/>
    </source>
</evidence>
<dbReference type="Pfam" id="PF14659">
    <property type="entry name" value="Phage_int_SAM_3"/>
    <property type="match status" value="1"/>
</dbReference>
<dbReference type="PANTHER" id="PTHR30349:SF64">
    <property type="entry name" value="PROPHAGE INTEGRASE INTD-RELATED"/>
    <property type="match status" value="1"/>
</dbReference>
<feature type="domain" description="Tyr recombinase" evidence="6">
    <location>
        <begin position="186"/>
        <end position="395"/>
    </location>
</feature>
<keyword evidence="3 5" id="KW-0238">DNA-binding</keyword>
<keyword evidence="4" id="KW-0233">DNA recombination</keyword>
<dbReference type="PROSITE" id="PS51898">
    <property type="entry name" value="TYR_RECOMBINASE"/>
    <property type="match status" value="1"/>
</dbReference>
<sequence length="405" mass="47450">MQGSFRRRGCKCKKKRCTCGAKWYYRYDIVDPTTGKRKQKEVGGFRTKAEAEEEAKRIQYELQQGIYIEEKGITFEDFAKEWLIGYENTGKVKVSTIRVRKHEISRLMDYFQHLKIKDITRKQYQDALNDLKGRGYAENTIDGAHRTGRMIFKRAVELDVIKTDPTEYAIVPKVQKTVEELEQEKELPKYLEKEELAHFLSIIRDHQMDIRDYPMFFTLAYTGMRAGELCALKWSDIDFEEQTISITKTYYNPRNVIKEYTLLTPKTKKSKRVIDVEGDVLNELDKIRKAQKEVQMKYRKTYHDKGFVFAQLDEVNAGYPPYVKLIEIRMKRLLKIAGLNPALTPHSLRHTHTSLLAEAGVSLEQIMDRLGHSDDDTTKNIYLHITKPKKKEASHKFSELMRSLL</sequence>
<dbReference type="EMBL" id="QSND01000005">
    <property type="protein sequence ID" value="KAA6447554.1"/>
    <property type="molecule type" value="Genomic_DNA"/>
</dbReference>
<feature type="domain" description="Core-binding (CB)" evidence="7">
    <location>
        <begin position="73"/>
        <end position="156"/>
    </location>
</feature>
<dbReference type="Gene3D" id="1.10.150.130">
    <property type="match status" value="1"/>
</dbReference>
<gene>
    <name evidence="8" type="ORF">DX927_19965</name>
</gene>
<dbReference type="GO" id="GO:0006310">
    <property type="term" value="P:DNA recombination"/>
    <property type="evidence" value="ECO:0007669"/>
    <property type="project" value="UniProtKB-KW"/>
</dbReference>
<dbReference type="InterPro" id="IPR044068">
    <property type="entry name" value="CB"/>
</dbReference>
<dbReference type="InterPro" id="IPR002104">
    <property type="entry name" value="Integrase_catalytic"/>
</dbReference>
<dbReference type="PANTHER" id="PTHR30349">
    <property type="entry name" value="PHAGE INTEGRASE-RELATED"/>
    <property type="match status" value="1"/>
</dbReference>
<evidence type="ECO:0000259" key="6">
    <source>
        <dbReference type="PROSITE" id="PS51898"/>
    </source>
</evidence>
<dbReference type="Proteomes" id="UP000324326">
    <property type="component" value="Unassembled WGS sequence"/>
</dbReference>
<dbReference type="RefSeq" id="WP_148958278.1">
    <property type="nucleotide sequence ID" value="NZ_QSND01000005.1"/>
</dbReference>
<dbReference type="AlphaFoldDB" id="A0A5M8RL15"/>
<dbReference type="InterPro" id="IPR050090">
    <property type="entry name" value="Tyrosine_recombinase_XerCD"/>
</dbReference>
<dbReference type="Pfam" id="PF14657">
    <property type="entry name" value="Arm-DNA-bind_4"/>
    <property type="match status" value="1"/>
</dbReference>
<dbReference type="SUPFAM" id="SSF56349">
    <property type="entry name" value="DNA breaking-rejoining enzymes"/>
    <property type="match status" value="1"/>
</dbReference>
<comment type="caution">
    <text evidence="8">The sequence shown here is derived from an EMBL/GenBank/DDBJ whole genome shotgun (WGS) entry which is preliminary data.</text>
</comment>
<dbReference type="InterPro" id="IPR004107">
    <property type="entry name" value="Integrase_SAM-like_N"/>
</dbReference>
<dbReference type="InterPro" id="IPR028259">
    <property type="entry name" value="AP2-like_int_N"/>
</dbReference>
<dbReference type="InterPro" id="IPR010998">
    <property type="entry name" value="Integrase_recombinase_N"/>
</dbReference>
<evidence type="ECO:0000256" key="1">
    <source>
        <dbReference type="ARBA" id="ARBA00008857"/>
    </source>
</evidence>
<dbReference type="GO" id="GO:0003677">
    <property type="term" value="F:DNA binding"/>
    <property type="evidence" value="ECO:0007669"/>
    <property type="project" value="UniProtKB-UniRule"/>
</dbReference>
<comment type="similarity">
    <text evidence="1">Belongs to the 'phage' integrase family.</text>
</comment>
<dbReference type="CDD" id="cd01189">
    <property type="entry name" value="INT_ICEBs1_C_like"/>
    <property type="match status" value="1"/>
</dbReference>
<evidence type="ECO:0000256" key="4">
    <source>
        <dbReference type="ARBA" id="ARBA00023172"/>
    </source>
</evidence>
<dbReference type="InterPro" id="IPR011010">
    <property type="entry name" value="DNA_brk_join_enz"/>
</dbReference>
<organism evidence="8 9">
    <name type="scientific">Bacillus swezeyi</name>
    <dbReference type="NCBI Taxonomy" id="1925020"/>
    <lineage>
        <taxon>Bacteria</taxon>
        <taxon>Bacillati</taxon>
        <taxon>Bacillota</taxon>
        <taxon>Bacilli</taxon>
        <taxon>Bacillales</taxon>
        <taxon>Bacillaceae</taxon>
        <taxon>Bacillus</taxon>
    </lineage>
</organism>